<dbReference type="SUPFAM" id="SSF52833">
    <property type="entry name" value="Thioredoxin-like"/>
    <property type="match status" value="1"/>
</dbReference>
<reference evidence="3" key="1">
    <citation type="submission" date="2021-02" db="EMBL/GenBank/DDBJ databases">
        <authorList>
            <person name="Nowell W R."/>
        </authorList>
    </citation>
    <scope>NUCLEOTIDE SEQUENCE</scope>
</reference>
<sequence>QIFLRFIFGCILLIGIIQSAAIQPQKISLYNENDKLYILSNKNFSIVYESPTAWLIEFYASWCGHCIHYTQTYREIAIDTYGWSSIVRIGAVNCYSPENEQLCTDHKINAYPTLRLFPPDTTFKSDKTVDIPVSDAKDVERSLINKLETLEDRQKYWPSLTSVSRIELSEFYTRASANTKLVVLVFEQKDDYIGRQ</sequence>
<dbReference type="GO" id="GO:0016971">
    <property type="term" value="F:flavin-dependent sulfhydryl oxidase activity"/>
    <property type="evidence" value="ECO:0007669"/>
    <property type="project" value="InterPro"/>
</dbReference>
<dbReference type="InterPro" id="IPR013766">
    <property type="entry name" value="Thioredoxin_domain"/>
</dbReference>
<dbReference type="EMBL" id="CAJOBA010042203">
    <property type="protein sequence ID" value="CAF4128689.1"/>
    <property type="molecule type" value="Genomic_DNA"/>
</dbReference>
<dbReference type="InterPro" id="IPR039798">
    <property type="entry name" value="Sulfhydryl_oxidase"/>
</dbReference>
<accession>A0A8S2EV94</accession>
<proteinExistence type="predicted"/>
<dbReference type="GO" id="GO:0005615">
    <property type="term" value="C:extracellular space"/>
    <property type="evidence" value="ECO:0007669"/>
    <property type="project" value="TreeGrafter"/>
</dbReference>
<evidence type="ECO:0000313" key="3">
    <source>
        <dbReference type="EMBL" id="CAF1319075.1"/>
    </source>
</evidence>
<dbReference type="EMBL" id="CAJNOK010020606">
    <property type="protein sequence ID" value="CAF1319075.1"/>
    <property type="molecule type" value="Genomic_DNA"/>
</dbReference>
<feature type="chain" id="PRO_5035646747" description="Thioredoxin domain-containing protein" evidence="1">
    <location>
        <begin position="22"/>
        <end position="196"/>
    </location>
</feature>
<feature type="signal peptide" evidence="1">
    <location>
        <begin position="1"/>
        <end position="21"/>
    </location>
</feature>
<dbReference type="PANTHER" id="PTHR22897:SF8">
    <property type="entry name" value="SULFHYDRYL OXIDASE"/>
    <property type="match status" value="1"/>
</dbReference>
<dbReference type="Proteomes" id="UP000677228">
    <property type="component" value="Unassembled WGS sequence"/>
</dbReference>
<keyword evidence="1" id="KW-0732">Signal</keyword>
<dbReference type="AlphaFoldDB" id="A0A8S2EV94"/>
<comment type="caution">
    <text evidence="3">The sequence shown here is derived from an EMBL/GenBank/DDBJ whole genome shotgun (WGS) entry which is preliminary data.</text>
</comment>
<dbReference type="GO" id="GO:0003756">
    <property type="term" value="F:protein disulfide isomerase activity"/>
    <property type="evidence" value="ECO:0007669"/>
    <property type="project" value="TreeGrafter"/>
</dbReference>
<gene>
    <name evidence="3" type="ORF">OVA965_LOCUS29351</name>
    <name evidence="4" type="ORF">TMI583_LOCUS30120</name>
</gene>
<evidence type="ECO:0000313" key="4">
    <source>
        <dbReference type="EMBL" id="CAF4128689.1"/>
    </source>
</evidence>
<feature type="non-terminal residue" evidence="3">
    <location>
        <position position="1"/>
    </location>
</feature>
<dbReference type="Pfam" id="PF00085">
    <property type="entry name" value="Thioredoxin"/>
    <property type="match status" value="1"/>
</dbReference>
<feature type="non-terminal residue" evidence="3">
    <location>
        <position position="196"/>
    </location>
</feature>
<organism evidence="3 5">
    <name type="scientific">Didymodactylos carnosus</name>
    <dbReference type="NCBI Taxonomy" id="1234261"/>
    <lineage>
        <taxon>Eukaryota</taxon>
        <taxon>Metazoa</taxon>
        <taxon>Spiralia</taxon>
        <taxon>Gnathifera</taxon>
        <taxon>Rotifera</taxon>
        <taxon>Eurotatoria</taxon>
        <taxon>Bdelloidea</taxon>
        <taxon>Philodinida</taxon>
        <taxon>Philodinidae</taxon>
        <taxon>Didymodactylos</taxon>
    </lineage>
</organism>
<dbReference type="GO" id="GO:0006457">
    <property type="term" value="P:protein folding"/>
    <property type="evidence" value="ECO:0007669"/>
    <property type="project" value="TreeGrafter"/>
</dbReference>
<dbReference type="InterPro" id="IPR036249">
    <property type="entry name" value="Thioredoxin-like_sf"/>
</dbReference>
<feature type="domain" description="Thioredoxin" evidence="2">
    <location>
        <begin position="18"/>
        <end position="149"/>
    </location>
</feature>
<evidence type="ECO:0000259" key="2">
    <source>
        <dbReference type="PROSITE" id="PS51352"/>
    </source>
</evidence>
<dbReference type="PANTHER" id="PTHR22897">
    <property type="entry name" value="QUIESCIN Q6-RELATED SULFHYDRYL OXIDASE"/>
    <property type="match status" value="1"/>
</dbReference>
<name>A0A8S2EV94_9BILA</name>
<protein>
    <recommendedName>
        <fullName evidence="2">Thioredoxin domain-containing protein</fullName>
    </recommendedName>
</protein>
<evidence type="ECO:0000256" key="1">
    <source>
        <dbReference type="SAM" id="SignalP"/>
    </source>
</evidence>
<dbReference type="Proteomes" id="UP000682733">
    <property type="component" value="Unassembled WGS sequence"/>
</dbReference>
<dbReference type="Gene3D" id="3.40.30.10">
    <property type="entry name" value="Glutaredoxin"/>
    <property type="match status" value="1"/>
</dbReference>
<dbReference type="PROSITE" id="PS51352">
    <property type="entry name" value="THIOREDOXIN_2"/>
    <property type="match status" value="1"/>
</dbReference>
<evidence type="ECO:0000313" key="5">
    <source>
        <dbReference type="Proteomes" id="UP000677228"/>
    </source>
</evidence>
<dbReference type="GO" id="GO:0000139">
    <property type="term" value="C:Golgi membrane"/>
    <property type="evidence" value="ECO:0007669"/>
    <property type="project" value="TreeGrafter"/>
</dbReference>